<reference evidence="2 3" key="1">
    <citation type="submission" date="2015-07" db="EMBL/GenBank/DDBJ databases">
        <title>The genome of Melipona quadrifasciata.</title>
        <authorList>
            <person name="Pan H."/>
            <person name="Kapheim K."/>
        </authorList>
    </citation>
    <scope>NUCLEOTIDE SEQUENCE [LARGE SCALE GENOMIC DNA]</scope>
    <source>
        <strain evidence="2">0111107301</strain>
        <tissue evidence="2">Whole body</tissue>
    </source>
</reference>
<name>A0A0M8ZYV0_9HYME</name>
<feature type="compositionally biased region" description="Polar residues" evidence="1">
    <location>
        <begin position="640"/>
        <end position="653"/>
    </location>
</feature>
<evidence type="ECO:0000313" key="2">
    <source>
        <dbReference type="EMBL" id="KOX73895.1"/>
    </source>
</evidence>
<feature type="compositionally biased region" description="Polar residues" evidence="1">
    <location>
        <begin position="505"/>
        <end position="515"/>
    </location>
</feature>
<gene>
    <name evidence="2" type="ORF">WN51_13973</name>
</gene>
<feature type="region of interest" description="Disordered" evidence="1">
    <location>
        <begin position="584"/>
        <end position="654"/>
    </location>
</feature>
<feature type="compositionally biased region" description="Acidic residues" evidence="1">
    <location>
        <begin position="593"/>
        <end position="607"/>
    </location>
</feature>
<accession>A0A0M8ZYV0</accession>
<protein>
    <submittedName>
        <fullName evidence="2">Uncharacterized protein</fullName>
    </submittedName>
</protein>
<keyword evidence="3" id="KW-1185">Reference proteome</keyword>
<sequence>MTTHLFNQTTFIPIDATYELNYTVRGITNFHLGTFSRFVYPLAESQNLNLNPRNFLDKTRKTNYVHRHLSNGSEMNKRRSNDERRISSWPPRWPPCESVSVELTERYCRLDGYPWKDTEGVAVSVLKEVLIMQVLMVDFLHIFCLQIKFVQAVTCNSNLKLNIRIQRTILNDSTDLLRETSAVWLIRIEQQSFHSNCSNFSRFNYERSEKIKKEKNIIKNLCNLLRTNVIGSYIKENYKQMQNASEKPVRKKPNVLHAFWFLVSQLDVATRREEDYLKRRNTLLSFLISDFIVTVTDDILLPRNRTVMVINDHYSRTKKKSDKQNRNLVERKFRMKMENNPRGLKCAERKESKRVDETLVGESLRNTAANSVPEPAILYYVPTCGIMRYVFIVSELSFNLLIYNFSLKELPVVAKGTKTAKELYFILDTHIVLRVDGKGLFDLTLFPLILNHSEASEATQNKLKPFTKADLHSFTSSGVEVHLEFLMLLAQALGLIETSDPPNPDQSGNPTSVDVSANEMLKYNNKRTSERNGNRNLLYRPTCRRCDFNGGSGALQAFQACTTTTLGLVVPAILLPAATPPSRRTTITRVDEHDDDDDEDEDDDDDVASNSVSAVDGGASGPRVLPSGPSTRQQHAHGRTVQNNLYIQSTRSEMSTDRRGENLIKIRRDVLFPFDARADKNGQSDQIVISDPQRCTLPRQNLRRSSGFFRIFLWFYIFDCGKWQNQTDLKTSELKTRYKLEKTSMRSKVTASATTERGKRSNEGGEKASGHRRNLWDVGEERSGTICRALTRSSTLDGG</sequence>
<feature type="region of interest" description="Disordered" evidence="1">
    <location>
        <begin position="745"/>
        <end position="777"/>
    </location>
</feature>
<organism evidence="2 3">
    <name type="scientific">Melipona quadrifasciata</name>
    <dbReference type="NCBI Taxonomy" id="166423"/>
    <lineage>
        <taxon>Eukaryota</taxon>
        <taxon>Metazoa</taxon>
        <taxon>Ecdysozoa</taxon>
        <taxon>Arthropoda</taxon>
        <taxon>Hexapoda</taxon>
        <taxon>Insecta</taxon>
        <taxon>Pterygota</taxon>
        <taxon>Neoptera</taxon>
        <taxon>Endopterygota</taxon>
        <taxon>Hymenoptera</taxon>
        <taxon>Apocrita</taxon>
        <taxon>Aculeata</taxon>
        <taxon>Apoidea</taxon>
        <taxon>Anthophila</taxon>
        <taxon>Apidae</taxon>
        <taxon>Melipona</taxon>
    </lineage>
</organism>
<feature type="compositionally biased region" description="Basic and acidic residues" evidence="1">
    <location>
        <begin position="756"/>
        <end position="769"/>
    </location>
</feature>
<evidence type="ECO:0000313" key="3">
    <source>
        <dbReference type="Proteomes" id="UP000053105"/>
    </source>
</evidence>
<feature type="region of interest" description="Disordered" evidence="1">
    <location>
        <begin position="498"/>
        <end position="517"/>
    </location>
</feature>
<dbReference type="Proteomes" id="UP000053105">
    <property type="component" value="Unassembled WGS sequence"/>
</dbReference>
<evidence type="ECO:0000256" key="1">
    <source>
        <dbReference type="SAM" id="MobiDB-lite"/>
    </source>
</evidence>
<proteinExistence type="predicted"/>
<dbReference type="AlphaFoldDB" id="A0A0M8ZYV0"/>
<feature type="compositionally biased region" description="Polar residues" evidence="1">
    <location>
        <begin position="746"/>
        <end position="755"/>
    </location>
</feature>
<dbReference type="EMBL" id="KQ435794">
    <property type="protein sequence ID" value="KOX73895.1"/>
    <property type="molecule type" value="Genomic_DNA"/>
</dbReference>